<accession>A0ABP9LAB7</accession>
<name>A0ABP9LAB7_9ACTN</name>
<organism evidence="1 2">
    <name type="scientific">Streptomyces similanensis</name>
    <dbReference type="NCBI Taxonomy" id="1274988"/>
    <lineage>
        <taxon>Bacteria</taxon>
        <taxon>Bacillati</taxon>
        <taxon>Actinomycetota</taxon>
        <taxon>Actinomycetes</taxon>
        <taxon>Kitasatosporales</taxon>
        <taxon>Streptomycetaceae</taxon>
        <taxon>Streptomyces</taxon>
    </lineage>
</organism>
<gene>
    <name evidence="1" type="ORF">GCM10023336_62530</name>
</gene>
<dbReference type="EMBL" id="BAABKC010000111">
    <property type="protein sequence ID" value="GAA5074430.1"/>
    <property type="molecule type" value="Genomic_DNA"/>
</dbReference>
<comment type="caution">
    <text evidence="1">The sequence shown here is derived from an EMBL/GenBank/DDBJ whole genome shotgun (WGS) entry which is preliminary data.</text>
</comment>
<reference evidence="2" key="1">
    <citation type="journal article" date="2019" name="Int. J. Syst. Evol. Microbiol.">
        <title>The Global Catalogue of Microorganisms (GCM) 10K type strain sequencing project: providing services to taxonomists for standard genome sequencing and annotation.</title>
        <authorList>
            <consortium name="The Broad Institute Genomics Platform"/>
            <consortium name="The Broad Institute Genome Sequencing Center for Infectious Disease"/>
            <person name="Wu L."/>
            <person name="Ma J."/>
        </authorList>
    </citation>
    <scope>NUCLEOTIDE SEQUENCE [LARGE SCALE GENOMIC DNA]</scope>
    <source>
        <strain evidence="2">JCM 18410</strain>
    </source>
</reference>
<dbReference type="RefSeq" id="WP_345671391.1">
    <property type="nucleotide sequence ID" value="NZ_BAABKC010000111.1"/>
</dbReference>
<dbReference type="Proteomes" id="UP001500124">
    <property type="component" value="Unassembled WGS sequence"/>
</dbReference>
<proteinExistence type="predicted"/>
<evidence type="ECO:0000313" key="2">
    <source>
        <dbReference type="Proteomes" id="UP001500124"/>
    </source>
</evidence>
<keyword evidence="2" id="KW-1185">Reference proteome</keyword>
<sequence>MTDPTGRNDGRTAQEVLDYLVTHLNGALRRPGMYGGETAIRLYLDAVAFAETSEQEWQQELKDLQTRRGSSSTGVRGAFQDLWGDAHEGAVASVYAEIAHRQGWLQLDRTLTPAEHHEIRRVSETWCRKDRLLSDIVTAFGPPSVLFGENNPNYPKTLAYATAQRDDTLLCFHLWNSFAPQPSLSSASVHAEPVLWAFRDGGTLFTDGFTFTPEGTARRDQAGCLAARAEEQ</sequence>
<protein>
    <submittedName>
        <fullName evidence="1">Uncharacterized protein</fullName>
    </submittedName>
</protein>
<evidence type="ECO:0000313" key="1">
    <source>
        <dbReference type="EMBL" id="GAA5074430.1"/>
    </source>
</evidence>